<organism evidence="1 2">
    <name type="scientific">Oedothorax gibbosus</name>
    <dbReference type="NCBI Taxonomy" id="931172"/>
    <lineage>
        <taxon>Eukaryota</taxon>
        <taxon>Metazoa</taxon>
        <taxon>Ecdysozoa</taxon>
        <taxon>Arthropoda</taxon>
        <taxon>Chelicerata</taxon>
        <taxon>Arachnida</taxon>
        <taxon>Araneae</taxon>
        <taxon>Araneomorphae</taxon>
        <taxon>Entelegynae</taxon>
        <taxon>Araneoidea</taxon>
        <taxon>Linyphiidae</taxon>
        <taxon>Erigoninae</taxon>
        <taxon>Oedothorax</taxon>
    </lineage>
</organism>
<dbReference type="EMBL" id="JAFNEN010001443">
    <property type="protein sequence ID" value="KAG8173890.1"/>
    <property type="molecule type" value="Genomic_DNA"/>
</dbReference>
<accession>A0AAV6TPV5</accession>
<keyword evidence="2" id="KW-1185">Reference proteome</keyword>
<sequence length="470" mass="53282">MEEELGKEREASRTFLENGVNLSSAREEIDKQSDKKVATIKSSFQSHLEELDRLEKDRQTNCEIIIDKLIKGRSDELNSTKLILEQYDARSSQRGKETPKTHLSIKNSSVYKKFNKVESPKSCDILESWVVTLASEPVLASIRENVNALTEWLSDVRDLRLGYGLQNLMAGLFLDPILDGLQNLHKNTIFLNEEVIRLTREYTKFRAESDLNTSQEERQELRLLTSENATLISQSQELLSRVQFFEARESAFVDLKSDLDQKLSDAVAPVVNIINNKIDDLNKITEVTFGKIREQETKVLNQCKTFLDEIKVGRKQEQDLVKVIQAREDEVLQVVEKLLSTEVPEPAWLAAFLDKASSLGERVSSPPFGPPAAVPTATSKVDVGTSSGGLELILLQEKGKLAGQPRQPVKIIKGNRLACSERAVTAVRRTARLELRSNYELFNRNNFNIRYWSKCYCGCWHLACPPIDNR</sequence>
<evidence type="ECO:0000313" key="1">
    <source>
        <dbReference type="EMBL" id="KAG8173890.1"/>
    </source>
</evidence>
<name>A0AAV6TPV5_9ARAC</name>
<proteinExistence type="predicted"/>
<protein>
    <submittedName>
        <fullName evidence="1">Uncharacterized protein</fullName>
    </submittedName>
</protein>
<evidence type="ECO:0000313" key="2">
    <source>
        <dbReference type="Proteomes" id="UP000827092"/>
    </source>
</evidence>
<dbReference type="Proteomes" id="UP000827092">
    <property type="component" value="Unassembled WGS sequence"/>
</dbReference>
<dbReference type="AlphaFoldDB" id="A0AAV6TPV5"/>
<gene>
    <name evidence="1" type="ORF">JTE90_002265</name>
</gene>
<comment type="caution">
    <text evidence="1">The sequence shown here is derived from an EMBL/GenBank/DDBJ whole genome shotgun (WGS) entry which is preliminary data.</text>
</comment>
<reference evidence="1 2" key="1">
    <citation type="journal article" date="2022" name="Nat. Ecol. Evol.">
        <title>A masculinizing supergene underlies an exaggerated male reproductive morph in a spider.</title>
        <authorList>
            <person name="Hendrickx F."/>
            <person name="De Corte Z."/>
            <person name="Sonet G."/>
            <person name="Van Belleghem S.M."/>
            <person name="Kostlbacher S."/>
            <person name="Vangestel C."/>
        </authorList>
    </citation>
    <scope>NUCLEOTIDE SEQUENCE [LARGE SCALE GENOMIC DNA]</scope>
    <source>
        <strain evidence="1">W744_W776</strain>
    </source>
</reference>